<feature type="binding site" evidence="11">
    <location>
        <position position="285"/>
    </location>
    <ligand>
        <name>Mg(2+)</name>
        <dbReference type="ChEBI" id="CHEBI:18420"/>
    </ligand>
</feature>
<dbReference type="RefSeq" id="WP_152761426.1">
    <property type="nucleotide sequence ID" value="NZ_WHLY01000002.1"/>
</dbReference>
<evidence type="ECO:0000313" key="14">
    <source>
        <dbReference type="Proteomes" id="UP000479293"/>
    </source>
</evidence>
<evidence type="ECO:0000256" key="10">
    <source>
        <dbReference type="PIRNR" id="PIRNR006268"/>
    </source>
</evidence>
<protein>
    <recommendedName>
        <fullName evidence="2 10">FAD:protein FMN transferase</fullName>
        <ecNumber evidence="1 10">2.7.1.180</ecNumber>
    </recommendedName>
    <alternativeName>
        <fullName evidence="8 10">Flavin transferase</fullName>
    </alternativeName>
</protein>
<evidence type="ECO:0000256" key="11">
    <source>
        <dbReference type="PIRSR" id="PIRSR006268-2"/>
    </source>
</evidence>
<sequence>MMRYLVGLVLLGFVSCQKSRPAYTQLQGNAQGTTFRIVYEDTAARDFSAPVDSIFQVIDRSMSLWDSTSIISLLNVNDPGVRADAHFTRVFRKAWEVSDQTGGYFDCTVGPLVKSWGFSYKKNLPPPDSEQVARLRQLVGYDKVRLQEGRLIKENPQIQIDFNAIAQGYTVDVLADFFKARGIKNYLVEVGGEVRTQGLNERGKIWRIGIDKPVDNLAVDRPLQAVVSLDGQSLATSGSYRKFVERNGQRFSHAIDPHTGFPITHPLLSISVLAPDCMTADAYATAFLVMGLEKAIPLAKQKGLEIYGISSAENGKLTVYQSEGFRTEAVE</sequence>
<evidence type="ECO:0000256" key="4">
    <source>
        <dbReference type="ARBA" id="ARBA00022679"/>
    </source>
</evidence>
<evidence type="ECO:0000256" key="3">
    <source>
        <dbReference type="ARBA" id="ARBA00022630"/>
    </source>
</evidence>
<keyword evidence="6 10" id="KW-0274">FAD</keyword>
<comment type="catalytic activity">
    <reaction evidence="9 10 12">
        <text>L-threonyl-[protein] + FAD = FMN-L-threonyl-[protein] + AMP + H(+)</text>
        <dbReference type="Rhea" id="RHEA:36847"/>
        <dbReference type="Rhea" id="RHEA-COMP:11060"/>
        <dbReference type="Rhea" id="RHEA-COMP:11061"/>
        <dbReference type="ChEBI" id="CHEBI:15378"/>
        <dbReference type="ChEBI" id="CHEBI:30013"/>
        <dbReference type="ChEBI" id="CHEBI:57692"/>
        <dbReference type="ChEBI" id="CHEBI:74257"/>
        <dbReference type="ChEBI" id="CHEBI:456215"/>
        <dbReference type="EC" id="2.7.1.180"/>
    </reaction>
</comment>
<keyword evidence="12" id="KW-0997">Cell inner membrane</keyword>
<comment type="similarity">
    <text evidence="10 12">Belongs to the ApbE family.</text>
</comment>
<evidence type="ECO:0000256" key="7">
    <source>
        <dbReference type="ARBA" id="ARBA00022842"/>
    </source>
</evidence>
<keyword evidence="12" id="KW-1003">Cell membrane</keyword>
<keyword evidence="5 10" id="KW-0479">Metal-binding</keyword>
<feature type="binding site" evidence="11">
    <location>
        <position position="164"/>
    </location>
    <ligand>
        <name>Mg(2+)</name>
        <dbReference type="ChEBI" id="CHEBI:18420"/>
    </ligand>
</feature>
<dbReference type="PANTHER" id="PTHR30040">
    <property type="entry name" value="THIAMINE BIOSYNTHESIS LIPOPROTEIN APBE"/>
    <property type="match status" value="1"/>
</dbReference>
<evidence type="ECO:0000256" key="1">
    <source>
        <dbReference type="ARBA" id="ARBA00011955"/>
    </source>
</evidence>
<proteinExistence type="inferred from homology"/>
<organism evidence="13 14">
    <name type="scientific">Salmonirosea aquatica</name>
    <dbReference type="NCBI Taxonomy" id="2654236"/>
    <lineage>
        <taxon>Bacteria</taxon>
        <taxon>Pseudomonadati</taxon>
        <taxon>Bacteroidota</taxon>
        <taxon>Cytophagia</taxon>
        <taxon>Cytophagales</taxon>
        <taxon>Spirosomataceae</taxon>
        <taxon>Salmonirosea</taxon>
    </lineage>
</organism>
<reference evidence="13 14" key="1">
    <citation type="submission" date="2019-10" db="EMBL/GenBank/DDBJ databases">
        <title>Draft Genome Sequence of Cytophagaceae sp. SJW1-29.</title>
        <authorList>
            <person name="Choi A."/>
        </authorList>
    </citation>
    <scope>NUCLEOTIDE SEQUENCE [LARGE SCALE GENOMIC DNA]</scope>
    <source>
        <strain evidence="13 14">SJW1-29</strain>
    </source>
</reference>
<keyword evidence="7 10" id="KW-0460">Magnesium</keyword>
<evidence type="ECO:0000256" key="9">
    <source>
        <dbReference type="ARBA" id="ARBA00048540"/>
    </source>
</evidence>
<dbReference type="Proteomes" id="UP000479293">
    <property type="component" value="Unassembled WGS sequence"/>
</dbReference>
<dbReference type="Gene3D" id="3.10.520.10">
    <property type="entry name" value="ApbE-like domains"/>
    <property type="match status" value="1"/>
</dbReference>
<name>A0A7C9BDJ4_9BACT</name>
<evidence type="ECO:0000313" key="13">
    <source>
        <dbReference type="EMBL" id="MPR34858.1"/>
    </source>
</evidence>
<evidence type="ECO:0000256" key="8">
    <source>
        <dbReference type="ARBA" id="ARBA00031306"/>
    </source>
</evidence>
<dbReference type="GO" id="GO:0046872">
    <property type="term" value="F:metal ion binding"/>
    <property type="evidence" value="ECO:0007669"/>
    <property type="project" value="UniProtKB-UniRule"/>
</dbReference>
<keyword evidence="12" id="KW-0472">Membrane</keyword>
<dbReference type="PROSITE" id="PS51257">
    <property type="entry name" value="PROKAR_LIPOPROTEIN"/>
    <property type="match status" value="1"/>
</dbReference>
<dbReference type="EC" id="2.7.1.180" evidence="1 10"/>
<dbReference type="SUPFAM" id="SSF143631">
    <property type="entry name" value="ApbE-like"/>
    <property type="match status" value="1"/>
</dbReference>
<dbReference type="PIRSF" id="PIRSF006268">
    <property type="entry name" value="ApbE"/>
    <property type="match status" value="1"/>
</dbReference>
<keyword evidence="4 10" id="KW-0808">Transferase</keyword>
<dbReference type="AlphaFoldDB" id="A0A7C9BDJ4"/>
<evidence type="ECO:0000256" key="12">
    <source>
        <dbReference type="RuleBase" id="RU363002"/>
    </source>
</evidence>
<dbReference type="InterPro" id="IPR024932">
    <property type="entry name" value="ApbE"/>
</dbReference>
<evidence type="ECO:0000256" key="6">
    <source>
        <dbReference type="ARBA" id="ARBA00022827"/>
    </source>
</evidence>
<dbReference type="Pfam" id="PF02424">
    <property type="entry name" value="ApbE"/>
    <property type="match status" value="1"/>
</dbReference>
<keyword evidence="3 10" id="KW-0285">Flavoprotein</keyword>
<evidence type="ECO:0000256" key="5">
    <source>
        <dbReference type="ARBA" id="ARBA00022723"/>
    </source>
</evidence>
<evidence type="ECO:0000256" key="2">
    <source>
        <dbReference type="ARBA" id="ARBA00016337"/>
    </source>
</evidence>
<comment type="cofactor">
    <cofactor evidence="11">
        <name>Mg(2+)</name>
        <dbReference type="ChEBI" id="CHEBI:18420"/>
    </cofactor>
    <cofactor evidence="11">
        <name>Mn(2+)</name>
        <dbReference type="ChEBI" id="CHEBI:29035"/>
    </cofactor>
    <text evidence="11">Magnesium. Can also use manganese.</text>
</comment>
<comment type="subcellular location">
    <subcellularLocation>
        <location evidence="12">Cell inner membrane</location>
        <topology evidence="12">Lipid-anchor</topology>
        <orientation evidence="12">Periplasmic side</orientation>
    </subcellularLocation>
</comment>
<feature type="binding site" evidence="11">
    <location>
        <position position="281"/>
    </location>
    <ligand>
        <name>Mg(2+)</name>
        <dbReference type="ChEBI" id="CHEBI:18420"/>
    </ligand>
</feature>
<dbReference type="GO" id="GO:0005886">
    <property type="term" value="C:plasma membrane"/>
    <property type="evidence" value="ECO:0007669"/>
    <property type="project" value="UniProtKB-SubCell"/>
</dbReference>
<comment type="function">
    <text evidence="12">Flavin transferase that catalyzes the transfer of the FMN moiety of FAD and its covalent binding to the hydroxyl group of a threonine residue in a target flavoprotein.</text>
</comment>
<dbReference type="PANTHER" id="PTHR30040:SF2">
    <property type="entry name" value="FAD:PROTEIN FMN TRANSFERASE"/>
    <property type="match status" value="1"/>
</dbReference>
<dbReference type="InterPro" id="IPR003374">
    <property type="entry name" value="ApbE-like_sf"/>
</dbReference>
<gene>
    <name evidence="13" type="ORF">GBK04_16230</name>
</gene>
<comment type="caution">
    <text evidence="13">The sequence shown here is derived from an EMBL/GenBank/DDBJ whole genome shotgun (WGS) entry which is preliminary data.</text>
</comment>
<dbReference type="GO" id="GO:0016740">
    <property type="term" value="F:transferase activity"/>
    <property type="evidence" value="ECO:0007669"/>
    <property type="project" value="UniProtKB-UniRule"/>
</dbReference>
<accession>A0A7C9BDJ4</accession>
<keyword evidence="12" id="KW-0449">Lipoprotein</keyword>
<keyword evidence="14" id="KW-1185">Reference proteome</keyword>
<dbReference type="EMBL" id="WHLY01000002">
    <property type="protein sequence ID" value="MPR34858.1"/>
    <property type="molecule type" value="Genomic_DNA"/>
</dbReference>